<dbReference type="InterPro" id="IPR015421">
    <property type="entry name" value="PyrdxlP-dep_Trfase_major"/>
</dbReference>
<evidence type="ECO:0008006" key="6">
    <source>
        <dbReference type="Google" id="ProtNLM"/>
    </source>
</evidence>
<evidence type="ECO:0000256" key="1">
    <source>
        <dbReference type="ARBA" id="ARBA00008954"/>
    </source>
</evidence>
<accession>A0A8J4V392</accession>
<dbReference type="InterPro" id="IPR005814">
    <property type="entry name" value="Aminotrans_3"/>
</dbReference>
<dbReference type="AlphaFoldDB" id="A0A8J4V392"/>
<evidence type="ECO:0000313" key="4">
    <source>
        <dbReference type="EMBL" id="KAF2076633.1"/>
    </source>
</evidence>
<comment type="similarity">
    <text evidence="1 3">Belongs to the class-III pyridoxal-phosphate-dependent aminotransferase family.</text>
</comment>
<organism evidence="4 5">
    <name type="scientific">Polysphondylium violaceum</name>
    <dbReference type="NCBI Taxonomy" id="133409"/>
    <lineage>
        <taxon>Eukaryota</taxon>
        <taxon>Amoebozoa</taxon>
        <taxon>Evosea</taxon>
        <taxon>Eumycetozoa</taxon>
        <taxon>Dictyostelia</taxon>
        <taxon>Dictyosteliales</taxon>
        <taxon>Dictyosteliaceae</taxon>
        <taxon>Polysphondylium</taxon>
    </lineage>
</organism>
<keyword evidence="5" id="KW-1185">Reference proteome</keyword>
<comment type="caution">
    <text evidence="4">The sequence shown here is derived from an EMBL/GenBank/DDBJ whole genome shotgun (WGS) entry which is preliminary data.</text>
</comment>
<dbReference type="PANTHER" id="PTHR43094:SF1">
    <property type="entry name" value="AMINOTRANSFERASE CLASS-III"/>
    <property type="match status" value="1"/>
</dbReference>
<dbReference type="OrthoDB" id="10261433at2759"/>
<dbReference type="GO" id="GO:0008483">
    <property type="term" value="F:transaminase activity"/>
    <property type="evidence" value="ECO:0007669"/>
    <property type="project" value="InterPro"/>
</dbReference>
<evidence type="ECO:0000256" key="3">
    <source>
        <dbReference type="RuleBase" id="RU003560"/>
    </source>
</evidence>
<dbReference type="PANTHER" id="PTHR43094">
    <property type="entry name" value="AMINOTRANSFERASE"/>
    <property type="match status" value="1"/>
</dbReference>
<keyword evidence="2 3" id="KW-0663">Pyridoxal phosphate</keyword>
<dbReference type="GO" id="GO:0005829">
    <property type="term" value="C:cytosol"/>
    <property type="evidence" value="ECO:0007669"/>
    <property type="project" value="TreeGrafter"/>
</dbReference>
<dbReference type="EMBL" id="AJWJ01000054">
    <property type="protein sequence ID" value="KAF2076633.1"/>
    <property type="molecule type" value="Genomic_DNA"/>
</dbReference>
<dbReference type="Pfam" id="PF00202">
    <property type="entry name" value="Aminotran_3"/>
    <property type="match status" value="1"/>
</dbReference>
<dbReference type="PROSITE" id="PS00600">
    <property type="entry name" value="AA_TRANSFER_CLASS_3"/>
    <property type="match status" value="1"/>
</dbReference>
<name>A0A8J4V392_9MYCE</name>
<dbReference type="Proteomes" id="UP000695562">
    <property type="component" value="Unassembled WGS sequence"/>
</dbReference>
<evidence type="ECO:0000256" key="2">
    <source>
        <dbReference type="ARBA" id="ARBA00022898"/>
    </source>
</evidence>
<dbReference type="InterPro" id="IPR049704">
    <property type="entry name" value="Aminotrans_3_PPA_site"/>
</dbReference>
<dbReference type="Gene3D" id="3.40.640.10">
    <property type="entry name" value="Type I PLP-dependent aspartate aminotransferase-like (Major domain)"/>
    <property type="match status" value="1"/>
</dbReference>
<protein>
    <recommendedName>
        <fullName evidence="6">Aminotransferase class-III</fullName>
    </recommendedName>
</protein>
<dbReference type="Gene3D" id="3.90.1150.10">
    <property type="entry name" value="Aspartate Aminotransferase, domain 1"/>
    <property type="match status" value="1"/>
</dbReference>
<gene>
    <name evidence="4" type="ORF">CYY_002062</name>
</gene>
<dbReference type="CDD" id="cd00610">
    <property type="entry name" value="OAT_like"/>
    <property type="match status" value="1"/>
</dbReference>
<dbReference type="GO" id="GO:0030170">
    <property type="term" value="F:pyridoxal phosphate binding"/>
    <property type="evidence" value="ECO:0007669"/>
    <property type="project" value="InterPro"/>
</dbReference>
<evidence type="ECO:0000313" key="5">
    <source>
        <dbReference type="Proteomes" id="UP000695562"/>
    </source>
</evidence>
<reference evidence="4" key="1">
    <citation type="submission" date="2020-01" db="EMBL/GenBank/DDBJ databases">
        <title>Development of genomics and gene disruption for Polysphondylium violaceum indicates a role for the polyketide synthase stlB in stalk morphogenesis.</title>
        <authorList>
            <person name="Narita B."/>
            <person name="Kawabe Y."/>
            <person name="Kin K."/>
            <person name="Saito T."/>
            <person name="Gibbs R."/>
            <person name="Kuspa A."/>
            <person name="Muzny D."/>
            <person name="Queller D."/>
            <person name="Richards S."/>
            <person name="Strassman J."/>
            <person name="Sucgang R."/>
            <person name="Worley K."/>
            <person name="Schaap P."/>
        </authorList>
    </citation>
    <scope>NUCLEOTIDE SEQUENCE</scope>
    <source>
        <strain evidence="4">QSvi11</strain>
    </source>
</reference>
<dbReference type="SUPFAM" id="SSF53383">
    <property type="entry name" value="PLP-dependent transferases"/>
    <property type="match status" value="1"/>
</dbReference>
<proteinExistence type="inferred from homology"/>
<dbReference type="InterPro" id="IPR015424">
    <property type="entry name" value="PyrdxlP-dep_Trfase"/>
</dbReference>
<sequence length="500" mass="55890">MKLFNTTKQLGKCSSLIKSSNINNGLVFYSSSSTYKPNYNEIYKKHFENGEKDRKLSREEIITTMKENTLFSWNPTEAAANKALVMEKGEGVFFYDTNGKKYIDFNSQAMCSNLGHTVPEEVIKAVDQQLRSAAYAYPCAIVTPIKARLSKLLADIFPGDINHFYYVSGGAEANETAMRMVRLFTGRHKILARYRSYHGATLGAMTLTGDPRRWNSEPGASGVVHFMDPYPLSFKWGDNEEEIAQNSLKYLREVIDYEGAKNIAAIFLESVTGTNGILRPPKGYLEGVRQICDETGILMVCDEVMNGFGRTGEMFGFMNSKEVVPDIVTMAKGINGAFLPLGAVGCRDRVADHFKKNPIGIGSTYNSHPVTLASAYAALEYMLKNRVLDNVKTLEPVLKSLLEGLKSRHPTVKGFRSIGLFGTVELQKNSKGEPFIPFNGPPHPAITQLQEEVSKNGLYTLFRWSSFFTNPPLVITESELRYGFDILDKCLTNLDKHFEK</sequence>
<dbReference type="InterPro" id="IPR015422">
    <property type="entry name" value="PyrdxlP-dep_Trfase_small"/>
</dbReference>